<dbReference type="Proteomes" id="UP000799776">
    <property type="component" value="Unassembled WGS sequence"/>
</dbReference>
<proteinExistence type="predicted"/>
<evidence type="ECO:0000256" key="1">
    <source>
        <dbReference type="SAM" id="MobiDB-lite"/>
    </source>
</evidence>
<feature type="region of interest" description="Disordered" evidence="1">
    <location>
        <begin position="164"/>
        <end position="216"/>
    </location>
</feature>
<feature type="region of interest" description="Disordered" evidence="1">
    <location>
        <begin position="121"/>
        <end position="150"/>
    </location>
</feature>
<dbReference type="AlphaFoldDB" id="A0A9P4I0Y2"/>
<keyword evidence="3" id="KW-1185">Reference proteome</keyword>
<evidence type="ECO:0000313" key="2">
    <source>
        <dbReference type="EMBL" id="KAF2090529.1"/>
    </source>
</evidence>
<evidence type="ECO:0000313" key="3">
    <source>
        <dbReference type="Proteomes" id="UP000799776"/>
    </source>
</evidence>
<feature type="compositionally biased region" description="Basic and acidic residues" evidence="1">
    <location>
        <begin position="121"/>
        <end position="149"/>
    </location>
</feature>
<organism evidence="2 3">
    <name type="scientific">Saccharata proteae CBS 121410</name>
    <dbReference type="NCBI Taxonomy" id="1314787"/>
    <lineage>
        <taxon>Eukaryota</taxon>
        <taxon>Fungi</taxon>
        <taxon>Dikarya</taxon>
        <taxon>Ascomycota</taxon>
        <taxon>Pezizomycotina</taxon>
        <taxon>Dothideomycetes</taxon>
        <taxon>Dothideomycetes incertae sedis</taxon>
        <taxon>Botryosphaeriales</taxon>
        <taxon>Saccharataceae</taxon>
        <taxon>Saccharata</taxon>
    </lineage>
</organism>
<feature type="compositionally biased region" description="Polar residues" evidence="1">
    <location>
        <begin position="197"/>
        <end position="210"/>
    </location>
</feature>
<comment type="caution">
    <text evidence="2">The sequence shown here is derived from an EMBL/GenBank/DDBJ whole genome shotgun (WGS) entry which is preliminary data.</text>
</comment>
<protein>
    <submittedName>
        <fullName evidence="2">Uncharacterized protein</fullName>
    </submittedName>
</protein>
<reference evidence="2" key="1">
    <citation type="journal article" date="2020" name="Stud. Mycol.">
        <title>101 Dothideomycetes genomes: a test case for predicting lifestyles and emergence of pathogens.</title>
        <authorList>
            <person name="Haridas S."/>
            <person name="Albert R."/>
            <person name="Binder M."/>
            <person name="Bloem J."/>
            <person name="Labutti K."/>
            <person name="Salamov A."/>
            <person name="Andreopoulos B."/>
            <person name="Baker S."/>
            <person name="Barry K."/>
            <person name="Bills G."/>
            <person name="Bluhm B."/>
            <person name="Cannon C."/>
            <person name="Castanera R."/>
            <person name="Culley D."/>
            <person name="Daum C."/>
            <person name="Ezra D."/>
            <person name="Gonzalez J."/>
            <person name="Henrissat B."/>
            <person name="Kuo A."/>
            <person name="Liang C."/>
            <person name="Lipzen A."/>
            <person name="Lutzoni F."/>
            <person name="Magnuson J."/>
            <person name="Mondo S."/>
            <person name="Nolan M."/>
            <person name="Ohm R."/>
            <person name="Pangilinan J."/>
            <person name="Park H.-J."/>
            <person name="Ramirez L."/>
            <person name="Alfaro M."/>
            <person name="Sun H."/>
            <person name="Tritt A."/>
            <person name="Yoshinaga Y."/>
            <person name="Zwiers L.-H."/>
            <person name="Turgeon B."/>
            <person name="Goodwin S."/>
            <person name="Spatafora J."/>
            <person name="Crous P."/>
            <person name="Grigoriev I."/>
        </authorList>
    </citation>
    <scope>NUCLEOTIDE SEQUENCE</scope>
    <source>
        <strain evidence="2">CBS 121410</strain>
    </source>
</reference>
<name>A0A9P4I0Y2_9PEZI</name>
<gene>
    <name evidence="2" type="ORF">K490DRAFT_61848</name>
</gene>
<accession>A0A9P4I0Y2</accession>
<dbReference type="EMBL" id="ML978712">
    <property type="protein sequence ID" value="KAF2090529.1"/>
    <property type="molecule type" value="Genomic_DNA"/>
</dbReference>
<sequence length="330" mass="36030">MSSSSSLHEAIKLPMPSRRSYLGYRLGDTYRATKTDIDHAAEVLGSGVCACSLCSDLIRAGDPANKGVELVRAGCQCPAIYHGECWRRYLSEPQPGTKVYKNACPACDAELYREEKIPREERRRRERLERQESSRLEKQESSRLERKESSGSLRGTFKVLFRRGSSSGSVKSLPRTPRAATPTSRPSSPGDKPLPRTPTSSTQDSGSTVTKGIAGMNGEDRVRVALKSPASKYDPVKTIADACKLRHFPSEYASAMTANIYRLIYSLEGQEVQISTLGEWIVGAARSALAKFVASGDMTGAEFDRAMLPGVGVVSRVQALVLFSLTNDEA</sequence>